<protein>
    <submittedName>
        <fullName evidence="2">Uncharacterized protein</fullName>
    </submittedName>
</protein>
<evidence type="ECO:0000313" key="3">
    <source>
        <dbReference type="EMBL" id="GFP86424.1"/>
    </source>
</evidence>
<sequence length="86" mass="10417">KNKIEWSFVKQQKKKSTLSKKTLLLKNKNPTGPFPSNQTKKEGNPVEFLRFRMNLIRNMNHKRKYLLNRSQEYQLQYLLSKEESFQ</sequence>
<dbReference type="EMBL" id="BMAC01000124">
    <property type="protein sequence ID" value="GFP86424.1"/>
    <property type="molecule type" value="Genomic_DNA"/>
</dbReference>
<comment type="caution">
    <text evidence="2">The sequence shown here is derived from an EMBL/GenBank/DDBJ whole genome shotgun (WGS) entry which is preliminary data.</text>
</comment>
<gene>
    <name evidence="2" type="ORF">PHJA_000742300</name>
    <name evidence="3" type="ORF">PHJA_000786200</name>
</gene>
<evidence type="ECO:0000256" key="1">
    <source>
        <dbReference type="SAM" id="MobiDB-lite"/>
    </source>
</evidence>
<evidence type="ECO:0000313" key="2">
    <source>
        <dbReference type="EMBL" id="GFP85984.1"/>
    </source>
</evidence>
<feature type="region of interest" description="Disordered" evidence="1">
    <location>
        <begin position="19"/>
        <end position="43"/>
    </location>
</feature>
<dbReference type="AlphaFoldDB" id="A0A830BN61"/>
<proteinExistence type="predicted"/>
<dbReference type="Proteomes" id="UP000653305">
    <property type="component" value="Unassembled WGS sequence"/>
</dbReference>
<name>A0A830BN61_9LAMI</name>
<keyword evidence="4" id="KW-1185">Reference proteome</keyword>
<organism evidence="2 4">
    <name type="scientific">Phtheirospermum japonicum</name>
    <dbReference type="NCBI Taxonomy" id="374723"/>
    <lineage>
        <taxon>Eukaryota</taxon>
        <taxon>Viridiplantae</taxon>
        <taxon>Streptophyta</taxon>
        <taxon>Embryophyta</taxon>
        <taxon>Tracheophyta</taxon>
        <taxon>Spermatophyta</taxon>
        <taxon>Magnoliopsida</taxon>
        <taxon>eudicotyledons</taxon>
        <taxon>Gunneridae</taxon>
        <taxon>Pentapetalae</taxon>
        <taxon>asterids</taxon>
        <taxon>lamiids</taxon>
        <taxon>Lamiales</taxon>
        <taxon>Orobanchaceae</taxon>
        <taxon>Orobanchaceae incertae sedis</taxon>
        <taxon>Phtheirospermum</taxon>
    </lineage>
</organism>
<dbReference type="OrthoDB" id="1754985at2759"/>
<evidence type="ECO:0000313" key="4">
    <source>
        <dbReference type="Proteomes" id="UP000653305"/>
    </source>
</evidence>
<feature type="non-terminal residue" evidence="2">
    <location>
        <position position="86"/>
    </location>
</feature>
<feature type="compositionally biased region" description="Low complexity" evidence="1">
    <location>
        <begin position="19"/>
        <end position="29"/>
    </location>
</feature>
<dbReference type="EMBL" id="BMAC01000117">
    <property type="protein sequence ID" value="GFP85984.1"/>
    <property type="molecule type" value="Genomic_DNA"/>
</dbReference>
<reference evidence="2" key="1">
    <citation type="submission" date="2020-07" db="EMBL/GenBank/DDBJ databases">
        <title>Ethylene signaling mediates host invasion by parasitic plants.</title>
        <authorList>
            <person name="Yoshida S."/>
        </authorList>
    </citation>
    <scope>NUCLEOTIDE SEQUENCE</scope>
    <source>
        <strain evidence="2">Okayama</strain>
    </source>
</reference>
<accession>A0A830BN61</accession>